<keyword evidence="1" id="KW-1133">Transmembrane helix</keyword>
<accession>A0A173RHX3</accession>
<dbReference type="InterPro" id="IPR050490">
    <property type="entry name" value="Bact_solute-bd_prot1"/>
</dbReference>
<keyword evidence="1" id="KW-0472">Membrane</keyword>
<name>A0A173RHX3_ANAHA</name>
<dbReference type="PANTHER" id="PTHR43649">
    <property type="entry name" value="ARABINOSE-BINDING PROTEIN-RELATED"/>
    <property type="match status" value="1"/>
</dbReference>
<dbReference type="RefSeq" id="WP_055257819.1">
    <property type="nucleotide sequence ID" value="NZ_CYXT01000002.1"/>
</dbReference>
<sequence length="439" mass="51224">MRQKLEKWWKRIIAVGLVISLLSVGFVIYPKQQKIVLTFGMFAGNKWDVPDDNCYQMIDQVIKEFEKEYPNVTIKYESGVMKDDYSEWLSQKALKGDLPDVFMVLPEDFSIFSSVGMLKNLDSYTKIDKAFKKSNYYEGSYDAGTYKGTQYALPYESVPTLMLVNKTLLKKEHIKMPGNHWTWDDFYKICQKVTKDTDGDGRLDQFGVYNYKWNDATLSNGGTLFNQSGTKCNLSSEPIENAILFTKKIEKISSFRNLTSDDFDSGNIAFRPMTFSEFRTYKPYPWKINKYFDFKWDCIRLPSGPDGENKTQVDNLLMGISNQTKQGDMAWQFLKKLCYETKTQQKIFQYRQGISPLKAVTNSKQAQQVLEKSMGENMTDKMKLLDELMNNALQIPKFRRYNEAYQKIDSEMTRILTDEEEFDSNILKLKQEIDKFLNQ</sequence>
<organism evidence="2 3">
    <name type="scientific">Anaerostipes hadrus</name>
    <dbReference type="NCBI Taxonomy" id="649756"/>
    <lineage>
        <taxon>Bacteria</taxon>
        <taxon>Bacillati</taxon>
        <taxon>Bacillota</taxon>
        <taxon>Clostridia</taxon>
        <taxon>Lachnospirales</taxon>
        <taxon>Lachnospiraceae</taxon>
        <taxon>Anaerostipes</taxon>
    </lineage>
</organism>
<reference evidence="2 3" key="1">
    <citation type="submission" date="2015-09" db="EMBL/GenBank/DDBJ databases">
        <authorList>
            <consortium name="Pathogen Informatics"/>
        </authorList>
    </citation>
    <scope>NUCLEOTIDE SEQUENCE [LARGE SCALE GENOMIC DNA]</scope>
    <source>
        <strain evidence="2 3">2789STDY5608868</strain>
    </source>
</reference>
<dbReference type="Pfam" id="PF01547">
    <property type="entry name" value="SBP_bac_1"/>
    <property type="match status" value="1"/>
</dbReference>
<protein>
    <submittedName>
        <fullName evidence="2">Maltose ABC transporter periplasmic protein</fullName>
    </submittedName>
</protein>
<dbReference type="Gene3D" id="3.40.190.10">
    <property type="entry name" value="Periplasmic binding protein-like II"/>
    <property type="match status" value="1"/>
</dbReference>
<dbReference type="InterPro" id="IPR006059">
    <property type="entry name" value="SBP"/>
</dbReference>
<evidence type="ECO:0000313" key="2">
    <source>
        <dbReference type="EMBL" id="CUM77249.1"/>
    </source>
</evidence>
<dbReference type="PANTHER" id="PTHR43649:SF12">
    <property type="entry name" value="DIACETYLCHITOBIOSE BINDING PROTEIN DASA"/>
    <property type="match status" value="1"/>
</dbReference>
<dbReference type="AlphaFoldDB" id="A0A173RHX3"/>
<gene>
    <name evidence="2" type="ORF">ERS852425_00519</name>
</gene>
<evidence type="ECO:0000256" key="1">
    <source>
        <dbReference type="SAM" id="Phobius"/>
    </source>
</evidence>
<keyword evidence="1" id="KW-0812">Transmembrane</keyword>
<dbReference type="Proteomes" id="UP000095598">
    <property type="component" value="Unassembled WGS sequence"/>
</dbReference>
<dbReference type="EMBL" id="CYXT01000002">
    <property type="protein sequence ID" value="CUM77249.1"/>
    <property type="molecule type" value="Genomic_DNA"/>
</dbReference>
<feature type="transmembrane region" description="Helical" evidence="1">
    <location>
        <begin position="12"/>
        <end position="29"/>
    </location>
</feature>
<evidence type="ECO:0000313" key="3">
    <source>
        <dbReference type="Proteomes" id="UP000095598"/>
    </source>
</evidence>
<dbReference type="SUPFAM" id="SSF53850">
    <property type="entry name" value="Periplasmic binding protein-like II"/>
    <property type="match status" value="1"/>
</dbReference>
<proteinExistence type="predicted"/>